<dbReference type="SUPFAM" id="SSF54984">
    <property type="entry name" value="eEF-1beta-like"/>
    <property type="match status" value="1"/>
</dbReference>
<dbReference type="GO" id="GO:0005853">
    <property type="term" value="C:eukaryotic translation elongation factor 1 complex"/>
    <property type="evidence" value="ECO:0007669"/>
    <property type="project" value="InterPro"/>
</dbReference>
<feature type="region of interest" description="Disordered" evidence="4">
    <location>
        <begin position="71"/>
        <end position="101"/>
    </location>
</feature>
<comment type="similarity">
    <text evidence="1">Belongs to the EF-1-beta/EF-1-delta family.</text>
</comment>
<feature type="compositionally biased region" description="Low complexity" evidence="4">
    <location>
        <begin position="78"/>
        <end position="89"/>
    </location>
</feature>
<evidence type="ECO:0000256" key="1">
    <source>
        <dbReference type="ARBA" id="ARBA00007411"/>
    </source>
</evidence>
<name>H9BA21_EIMTE</name>
<dbReference type="Gene3D" id="3.30.70.60">
    <property type="match status" value="1"/>
</dbReference>
<feature type="domain" description="Translation elongation factor EF1B beta/delta subunit guanine nucleotide exchange" evidence="5">
    <location>
        <begin position="129"/>
        <end position="246"/>
    </location>
</feature>
<dbReference type="EMBL" id="JN987608">
    <property type="protein sequence ID" value="AET50831.1"/>
    <property type="molecule type" value="mRNA"/>
</dbReference>
<keyword evidence="3" id="KW-0648">Protein biosynthesis</keyword>
<dbReference type="InterPro" id="IPR049720">
    <property type="entry name" value="EF1B_bsu/dsu"/>
</dbReference>
<dbReference type="InterPro" id="IPR036219">
    <property type="entry name" value="eEF-1beta-like_sf"/>
</dbReference>
<dbReference type="InterPro" id="IPR014717">
    <property type="entry name" value="Transl_elong_EF1B/ribsomal_bS6"/>
</dbReference>
<dbReference type="InterPro" id="IPR001326">
    <property type="entry name" value="Transl_elong_EF1B_B/D_CS"/>
</dbReference>
<dbReference type="CDD" id="cd00292">
    <property type="entry name" value="EF1B"/>
    <property type="match status" value="1"/>
</dbReference>
<dbReference type="GO" id="GO:0005829">
    <property type="term" value="C:cytosol"/>
    <property type="evidence" value="ECO:0007669"/>
    <property type="project" value="TreeGrafter"/>
</dbReference>
<organism evidence="6">
    <name type="scientific">Eimeria tenella</name>
    <name type="common">Coccidian parasite</name>
    <dbReference type="NCBI Taxonomy" id="5802"/>
    <lineage>
        <taxon>Eukaryota</taxon>
        <taxon>Sar</taxon>
        <taxon>Alveolata</taxon>
        <taxon>Apicomplexa</taxon>
        <taxon>Conoidasida</taxon>
        <taxon>Coccidia</taxon>
        <taxon>Eucoccidiorida</taxon>
        <taxon>Eimeriorina</taxon>
        <taxon>Eimeriidae</taxon>
        <taxon>Eimeria</taxon>
    </lineage>
</organism>
<evidence type="ECO:0000259" key="5">
    <source>
        <dbReference type="SMART" id="SM00888"/>
    </source>
</evidence>
<dbReference type="GO" id="GO:0003746">
    <property type="term" value="F:translation elongation factor activity"/>
    <property type="evidence" value="ECO:0007669"/>
    <property type="project" value="UniProtKB-KW"/>
</dbReference>
<evidence type="ECO:0000256" key="3">
    <source>
        <dbReference type="ARBA" id="ARBA00022917"/>
    </source>
</evidence>
<feature type="compositionally biased region" description="Low complexity" evidence="4">
    <location>
        <begin position="209"/>
        <end position="220"/>
    </location>
</feature>
<protein>
    <recommendedName>
        <fullName evidence="5">Translation elongation factor EF1B beta/delta subunit guanine nucleotide exchange domain-containing protein</fullName>
    </recommendedName>
</protein>
<dbReference type="PANTHER" id="PTHR11595:SF21">
    <property type="entry name" value="ELONGATION FACTOR 1-BETA"/>
    <property type="match status" value="1"/>
</dbReference>
<proteinExistence type="evidence at transcript level"/>
<dbReference type="VEuPathDB" id="ToxoDB:ETH2_1521900"/>
<sequence>MAAPQFGNLKGDAGLQQLNSYLESRSYISGFAATQDDAAAAAKLLGPPSPLKYPHVFRWYSHITSFSKREAAAWPAGQQRQQQQQQQQQQDDDDIDLFGDDDPAAVQQLKEKQQQQQQQQKKKKEVVNKSSLVIEIKPANAESDLDEVARLTKEIVLEGLTWGESVKKVPVAFGLYKLQVCCSILDEVVNTSDILEAIEALGLTPQQQQQRRLQQQQQQDADSDLDEDEDFPGLVQSAEIVSFNKL</sequence>
<dbReference type="Gene3D" id="1.20.1050.130">
    <property type="match status" value="1"/>
</dbReference>
<reference evidence="6" key="1">
    <citation type="journal article" date="2012" name="BMC Genomics">
        <title>Characterisation of full-length cDNA sequences provides insights into the Eimeria tenella transcriptome.</title>
        <authorList>
            <person name="Amiruddin N."/>
            <person name="Lee X.W."/>
            <person name="Blake D.P."/>
            <person name="Suzuki Y."/>
            <person name="Tay Y.L."/>
            <person name="Lim L.S."/>
            <person name="Tomley F.M."/>
            <person name="Watanabe J."/>
            <person name="Sugimoto C."/>
            <person name="Wan K.L."/>
        </authorList>
    </citation>
    <scope>NUCLEOTIDE SEQUENCE</scope>
    <source>
        <strain evidence="6">Houghton</strain>
    </source>
</reference>
<feature type="region of interest" description="Disordered" evidence="4">
    <location>
        <begin position="209"/>
        <end position="229"/>
    </location>
</feature>
<evidence type="ECO:0000313" key="6">
    <source>
        <dbReference type="EMBL" id="AET50831.1"/>
    </source>
</evidence>
<dbReference type="PROSITE" id="PS00824">
    <property type="entry name" value="EF1BD_1"/>
    <property type="match status" value="1"/>
</dbReference>
<dbReference type="SUPFAM" id="SSF47616">
    <property type="entry name" value="GST C-terminal domain-like"/>
    <property type="match status" value="1"/>
</dbReference>
<keyword evidence="2" id="KW-0251">Elongation factor</keyword>
<dbReference type="VEuPathDB" id="ToxoDB:ETH_00035815"/>
<dbReference type="InterPro" id="IPR014038">
    <property type="entry name" value="EF1B_bsu/dsu_GNE"/>
</dbReference>
<dbReference type="SMART" id="SM00888">
    <property type="entry name" value="EF1_GNE"/>
    <property type="match status" value="1"/>
</dbReference>
<accession>H9BA21</accession>
<dbReference type="Pfam" id="PF00736">
    <property type="entry name" value="EF1_GNE"/>
    <property type="match status" value="1"/>
</dbReference>
<dbReference type="AlphaFoldDB" id="H9BA21"/>
<dbReference type="InterPro" id="IPR036282">
    <property type="entry name" value="Glutathione-S-Trfase_C_sf"/>
</dbReference>
<dbReference type="PANTHER" id="PTHR11595">
    <property type="entry name" value="EF-HAND AND COILED-COIL DOMAIN-CONTAINING FAMILY MEMBER"/>
    <property type="match status" value="1"/>
</dbReference>
<evidence type="ECO:0000256" key="2">
    <source>
        <dbReference type="ARBA" id="ARBA00022768"/>
    </source>
</evidence>
<evidence type="ECO:0000256" key="4">
    <source>
        <dbReference type="SAM" id="MobiDB-lite"/>
    </source>
</evidence>
<feature type="compositionally biased region" description="Acidic residues" evidence="4">
    <location>
        <begin position="90"/>
        <end position="101"/>
    </location>
</feature>
<dbReference type="GO" id="GO:0005085">
    <property type="term" value="F:guanyl-nucleotide exchange factor activity"/>
    <property type="evidence" value="ECO:0007669"/>
    <property type="project" value="TreeGrafter"/>
</dbReference>